<keyword evidence="15" id="KW-1185">Reference proteome</keyword>
<dbReference type="GeneID" id="82890776"/>
<evidence type="ECO:0000256" key="5">
    <source>
        <dbReference type="ARBA" id="ARBA00022729"/>
    </source>
</evidence>
<keyword evidence="8 14" id="KW-0675">Receptor</keyword>
<comment type="similarity">
    <text evidence="10 11">Belongs to the TonB-dependent receptor family.</text>
</comment>
<evidence type="ECO:0000256" key="7">
    <source>
        <dbReference type="ARBA" id="ARBA00023136"/>
    </source>
</evidence>
<keyword evidence="4 10" id="KW-0812">Transmembrane</keyword>
<dbReference type="Gene3D" id="2.170.130.10">
    <property type="entry name" value="TonB-dependent receptor, plug domain"/>
    <property type="match status" value="1"/>
</dbReference>
<gene>
    <name evidence="14" type="ORF">NQ491_03540</name>
</gene>
<reference evidence="14" key="1">
    <citation type="journal article" date="2022" name="Cell">
        <title>Design, construction, and in vivo augmentation of a complex gut microbiome.</title>
        <authorList>
            <person name="Cheng A.G."/>
            <person name="Ho P.Y."/>
            <person name="Aranda-Diaz A."/>
            <person name="Jain S."/>
            <person name="Yu F.B."/>
            <person name="Meng X."/>
            <person name="Wang M."/>
            <person name="Iakiviak M."/>
            <person name="Nagashima K."/>
            <person name="Zhao A."/>
            <person name="Murugkar P."/>
            <person name="Patil A."/>
            <person name="Atabakhsh K."/>
            <person name="Weakley A."/>
            <person name="Yan J."/>
            <person name="Brumbaugh A.R."/>
            <person name="Higginbottom S."/>
            <person name="Dimas A."/>
            <person name="Shiver A.L."/>
            <person name="Deutschbauer A."/>
            <person name="Neff N."/>
            <person name="Sonnenburg J.L."/>
            <person name="Huang K.C."/>
            <person name="Fischbach M.A."/>
        </authorList>
    </citation>
    <scope>NUCLEOTIDE SEQUENCE</scope>
    <source>
        <strain evidence="14">AP11</strain>
    </source>
</reference>
<dbReference type="InterPro" id="IPR039426">
    <property type="entry name" value="TonB-dep_rcpt-like"/>
</dbReference>
<keyword evidence="2 10" id="KW-0813">Transport</keyword>
<evidence type="ECO:0000256" key="10">
    <source>
        <dbReference type="PROSITE-ProRule" id="PRU01360"/>
    </source>
</evidence>
<name>A0ABY5V0Y4_9BACT</name>
<evidence type="ECO:0000256" key="1">
    <source>
        <dbReference type="ARBA" id="ARBA00004571"/>
    </source>
</evidence>
<accession>A0ABY5V0Y4</accession>
<dbReference type="PROSITE" id="PS52016">
    <property type="entry name" value="TONB_DEPENDENT_REC_3"/>
    <property type="match status" value="1"/>
</dbReference>
<evidence type="ECO:0000259" key="13">
    <source>
        <dbReference type="Pfam" id="PF07715"/>
    </source>
</evidence>
<dbReference type="RefSeq" id="WP_019244691.1">
    <property type="nucleotide sequence ID" value="NZ_CAPH01000003.1"/>
</dbReference>
<keyword evidence="9 10" id="KW-0998">Cell outer membrane</keyword>
<evidence type="ECO:0000259" key="12">
    <source>
        <dbReference type="Pfam" id="PF00593"/>
    </source>
</evidence>
<dbReference type="Proteomes" id="UP001059295">
    <property type="component" value="Chromosome"/>
</dbReference>
<dbReference type="SUPFAM" id="SSF56935">
    <property type="entry name" value="Porins"/>
    <property type="match status" value="1"/>
</dbReference>
<protein>
    <submittedName>
        <fullName evidence="14">TonB-dependent receptor</fullName>
    </submittedName>
</protein>
<dbReference type="InterPro" id="IPR012910">
    <property type="entry name" value="Plug_dom"/>
</dbReference>
<dbReference type="PANTHER" id="PTHR30069:SF29">
    <property type="entry name" value="HEMOGLOBIN AND HEMOGLOBIN-HAPTOGLOBIN-BINDING PROTEIN 1-RELATED"/>
    <property type="match status" value="1"/>
</dbReference>
<evidence type="ECO:0000256" key="9">
    <source>
        <dbReference type="ARBA" id="ARBA00023237"/>
    </source>
</evidence>
<evidence type="ECO:0000256" key="3">
    <source>
        <dbReference type="ARBA" id="ARBA00022452"/>
    </source>
</evidence>
<comment type="subcellular location">
    <subcellularLocation>
        <location evidence="1 10">Cell outer membrane</location>
        <topology evidence="1 10">Multi-pass membrane protein</topology>
    </subcellularLocation>
</comment>
<feature type="domain" description="TonB-dependent receptor plug" evidence="13">
    <location>
        <begin position="53"/>
        <end position="157"/>
    </location>
</feature>
<evidence type="ECO:0000256" key="4">
    <source>
        <dbReference type="ARBA" id="ARBA00022692"/>
    </source>
</evidence>
<sequence length="749" mass="84419">MMRKFVFCLAVCSVWVTQGVCGSGVEMPALSDDSLTVDMNEVVVTATRTPLPLKNTPVITRVITSRDIERSGAVTLQQALERELAGVEFHQAGYGSSLSFQGLDSRYVLFLLDGERIAGETYGNIDYSRIPLSIVSRIEVVRGASSVLYGSNAMGAVVNVITKEPRHKYEVTASLRYGTPYQRNGGDSLAGNASARDSREYRNKLDLPNLNADMTFGVNLGKFRSLTAVAYRTSDAYRLVGTRDEVRHYKELNIMRPKMNGSRPEMDPSTGMPVFVVGRTVADTTISVGPDSRGLSVSGWRDLNLSQRFDYELSDQFRFQLSGSYFGKKRFDFNGSILDENPLANNSKPWTYESYSGYNVKALMEHSPDERNKIYLSYVRDEYFRDLDSLSGVTVPKQRHTYNVPRLLWTLDAGSANRLTTGVEWVNEQLRFDMNPSGYDDRKSMNTGSLYVQDEILSGRPLSFVVGVRGDYNNHFGWSVTPKLSAKYAYRDFSLRANYARGYRTPSLKEMYMDFTVPIPGQTSVIRGNDRLRSESNHYVSLTAEYNRSGLNLSATVYNSYFRNKIDVRGHMEGTTTVLQYENIRRSEFSGLELMGTLRVTTGLFVRANYNYVYQSDDAPESSTQYIFPSPHTAVFQVDYGFDVRKCRIGIDATVRYVGAKTYEDFMPIVNLDFQSMQNMKYWSGTYTARHKGYAVCNAAVNASLPEGMTLTLGVDNIFDRRPSVVNFNSDITARRNLFVRLAYAFGCD</sequence>
<dbReference type="InterPro" id="IPR036942">
    <property type="entry name" value="Beta-barrel_TonB_sf"/>
</dbReference>
<dbReference type="InterPro" id="IPR037066">
    <property type="entry name" value="Plug_dom_sf"/>
</dbReference>
<evidence type="ECO:0000256" key="11">
    <source>
        <dbReference type="RuleBase" id="RU003357"/>
    </source>
</evidence>
<dbReference type="Pfam" id="PF07715">
    <property type="entry name" value="Plug"/>
    <property type="match status" value="1"/>
</dbReference>
<organism evidence="14 15">
    <name type="scientific">Alistipes ihumii AP11</name>
    <dbReference type="NCBI Taxonomy" id="1211813"/>
    <lineage>
        <taxon>Bacteria</taxon>
        <taxon>Pseudomonadati</taxon>
        <taxon>Bacteroidota</taxon>
        <taxon>Bacteroidia</taxon>
        <taxon>Bacteroidales</taxon>
        <taxon>Rikenellaceae</taxon>
        <taxon>Alistipes</taxon>
    </lineage>
</organism>
<evidence type="ECO:0000256" key="2">
    <source>
        <dbReference type="ARBA" id="ARBA00022448"/>
    </source>
</evidence>
<feature type="domain" description="TonB-dependent receptor-like beta-barrel" evidence="12">
    <location>
        <begin position="297"/>
        <end position="718"/>
    </location>
</feature>
<dbReference type="Pfam" id="PF00593">
    <property type="entry name" value="TonB_dep_Rec_b-barrel"/>
    <property type="match status" value="1"/>
</dbReference>
<proteinExistence type="inferred from homology"/>
<keyword evidence="5" id="KW-0732">Signal</keyword>
<dbReference type="Gene3D" id="2.40.170.20">
    <property type="entry name" value="TonB-dependent receptor, beta-barrel domain"/>
    <property type="match status" value="1"/>
</dbReference>
<dbReference type="CDD" id="cd01347">
    <property type="entry name" value="ligand_gated_channel"/>
    <property type="match status" value="1"/>
</dbReference>
<evidence type="ECO:0000256" key="8">
    <source>
        <dbReference type="ARBA" id="ARBA00023170"/>
    </source>
</evidence>
<dbReference type="EMBL" id="CP102294">
    <property type="protein sequence ID" value="UWN57866.1"/>
    <property type="molecule type" value="Genomic_DNA"/>
</dbReference>
<dbReference type="PANTHER" id="PTHR30069">
    <property type="entry name" value="TONB-DEPENDENT OUTER MEMBRANE RECEPTOR"/>
    <property type="match status" value="1"/>
</dbReference>
<keyword evidence="6 11" id="KW-0798">TonB box</keyword>
<dbReference type="InterPro" id="IPR000531">
    <property type="entry name" value="Beta-barrel_TonB"/>
</dbReference>
<evidence type="ECO:0000256" key="6">
    <source>
        <dbReference type="ARBA" id="ARBA00023077"/>
    </source>
</evidence>
<keyword evidence="7 10" id="KW-0472">Membrane</keyword>
<keyword evidence="3 10" id="KW-1134">Transmembrane beta strand</keyword>
<evidence type="ECO:0000313" key="15">
    <source>
        <dbReference type="Proteomes" id="UP001059295"/>
    </source>
</evidence>
<evidence type="ECO:0000313" key="14">
    <source>
        <dbReference type="EMBL" id="UWN57866.1"/>
    </source>
</evidence>